<dbReference type="eggNOG" id="ENOG502S5NS">
    <property type="taxonomic scope" value="Eukaryota"/>
</dbReference>
<feature type="signal peptide" evidence="1">
    <location>
        <begin position="1"/>
        <end position="25"/>
    </location>
</feature>
<reference evidence="3" key="1">
    <citation type="journal article" date="2010" name="Nat. Biotechnol.">
        <title>Draft genome sequence of the oilseed species Ricinus communis.</title>
        <authorList>
            <person name="Chan A.P."/>
            <person name="Crabtree J."/>
            <person name="Zhao Q."/>
            <person name="Lorenzi H."/>
            <person name="Orvis J."/>
            <person name="Puiu D."/>
            <person name="Melake-Berhan A."/>
            <person name="Jones K.M."/>
            <person name="Redman J."/>
            <person name="Chen G."/>
            <person name="Cahoon E.B."/>
            <person name="Gedil M."/>
            <person name="Stanke M."/>
            <person name="Haas B.J."/>
            <person name="Wortman J.R."/>
            <person name="Fraser-Liggett C.M."/>
            <person name="Ravel J."/>
            <person name="Rabinowicz P.D."/>
        </authorList>
    </citation>
    <scope>NUCLEOTIDE SEQUENCE [LARGE SCALE GENOMIC DNA]</scope>
    <source>
        <strain evidence="3">cv. Hale</strain>
    </source>
</reference>
<evidence type="ECO:0000313" key="2">
    <source>
        <dbReference type="EMBL" id="EEF34194.1"/>
    </source>
</evidence>
<sequence length="113" mass="12253">MEERRAKAFMVVLLVFSLLVGQSYAAFSECYKECFLICLIISGGCLDSCAFKCLKDCILPLPATSSSLDDKQQIHDFCKLGCASSLCTNLSSKNDPGEKKVGSCVDSCSNRCT</sequence>
<feature type="chain" id="PRO_5002891990" description="Thionin-like protein 2" evidence="1">
    <location>
        <begin position="26"/>
        <end position="113"/>
    </location>
</feature>
<dbReference type="Proteomes" id="UP000008311">
    <property type="component" value="Unassembled WGS sequence"/>
</dbReference>
<organism evidence="2 3">
    <name type="scientific">Ricinus communis</name>
    <name type="common">Castor bean</name>
    <dbReference type="NCBI Taxonomy" id="3988"/>
    <lineage>
        <taxon>Eukaryota</taxon>
        <taxon>Viridiplantae</taxon>
        <taxon>Streptophyta</taxon>
        <taxon>Embryophyta</taxon>
        <taxon>Tracheophyta</taxon>
        <taxon>Spermatophyta</taxon>
        <taxon>Magnoliopsida</taxon>
        <taxon>eudicotyledons</taxon>
        <taxon>Gunneridae</taxon>
        <taxon>Pentapetalae</taxon>
        <taxon>rosids</taxon>
        <taxon>fabids</taxon>
        <taxon>Malpighiales</taxon>
        <taxon>Euphorbiaceae</taxon>
        <taxon>Acalyphoideae</taxon>
        <taxon>Acalypheae</taxon>
        <taxon>Ricinus</taxon>
    </lineage>
</organism>
<evidence type="ECO:0008006" key="4">
    <source>
        <dbReference type="Google" id="ProtNLM"/>
    </source>
</evidence>
<dbReference type="AlphaFoldDB" id="B9SQB8"/>
<evidence type="ECO:0000313" key="3">
    <source>
        <dbReference type="Proteomes" id="UP000008311"/>
    </source>
</evidence>
<dbReference type="InterPro" id="IPR038975">
    <property type="entry name" value="THNL"/>
</dbReference>
<dbReference type="InParanoid" id="B9SQB8"/>
<name>B9SQB8_RICCO</name>
<dbReference type="OrthoDB" id="653285at2759"/>
<keyword evidence="3" id="KW-1185">Reference proteome</keyword>
<protein>
    <recommendedName>
        <fullName evidence="4">Thionin-like protein 2</fullName>
    </recommendedName>
</protein>
<keyword evidence="1" id="KW-0732">Signal</keyword>
<proteinExistence type="predicted"/>
<dbReference type="EMBL" id="EQ974081">
    <property type="protein sequence ID" value="EEF34194.1"/>
    <property type="molecule type" value="Genomic_DNA"/>
</dbReference>
<dbReference type="PANTHER" id="PTHR36312">
    <property type="entry name" value="THIONIN-LIKE PROTEIN 1"/>
    <property type="match status" value="1"/>
</dbReference>
<dbReference type="PANTHER" id="PTHR36312:SF1">
    <property type="entry name" value="OS01G0594500 PROTEIN"/>
    <property type="match status" value="1"/>
</dbReference>
<accession>B9SQB8</accession>
<gene>
    <name evidence="2" type="ORF">RCOM_0980260</name>
</gene>
<dbReference type="OMA" id="KQVRCAV"/>
<evidence type="ECO:0000256" key="1">
    <source>
        <dbReference type="SAM" id="SignalP"/>
    </source>
</evidence>